<evidence type="ECO:0000256" key="4">
    <source>
        <dbReference type="ARBA" id="ARBA00022490"/>
    </source>
</evidence>
<evidence type="ECO:0000256" key="1">
    <source>
        <dbReference type="ARBA" id="ARBA00004230"/>
    </source>
</evidence>
<dbReference type="Pfam" id="PF24671">
    <property type="entry name" value="DRC7_C"/>
    <property type="match status" value="1"/>
</dbReference>
<dbReference type="InterPro" id="IPR038765">
    <property type="entry name" value="Papain-like_cys_pep_sf"/>
</dbReference>
<protein>
    <submittedName>
        <fullName evidence="14">Dynein regulatory complex subunit 7</fullName>
    </submittedName>
</protein>
<dbReference type="SUPFAM" id="SSF54001">
    <property type="entry name" value="Cysteine proteinases"/>
    <property type="match status" value="1"/>
</dbReference>
<feature type="compositionally biased region" description="Basic and acidic residues" evidence="11">
    <location>
        <begin position="587"/>
        <end position="600"/>
    </location>
</feature>
<feature type="region of interest" description="Disordered" evidence="11">
    <location>
        <begin position="560"/>
        <end position="629"/>
    </location>
</feature>
<dbReference type="PANTHER" id="PTHR35249:SF2">
    <property type="entry name" value="DYNEIN REGULATORY COMPLEX SUBUNIT 7"/>
    <property type="match status" value="1"/>
</dbReference>
<evidence type="ECO:0000313" key="14">
    <source>
        <dbReference type="EMBL" id="KAK2964942.1"/>
    </source>
</evidence>
<sequence length="1093" mass="126463">MESEDQEQNQDRIEYPSSYFNNTEKEEITLAFLDNVKIQFHMIFPKRVEMFLTPFNECGVPKFVSTTICPTVLPYPELYQYEGCIKFIRDRIRFTPLGDPFSFPKVLVSPYTTLLKKEGNSFDIATLLCSLLVAAGYDAYCVVGYCSEIISRGIQLYDQADGAAPIVQAEEKKKELGPTQFTIAKRYNLQSEYEEAQKIEQMNKAKNGETIPNASTISTPAQPPRSSHSRDRRTDTPGKGLKLETEEEPSYIYFYQPLDEAADDANEMPQQPLEESPNEEDTGENAEQNEQKDAEADGSKEESTAEKKEEQKEEKKEEKKAESKPVTPQPAEEPQQEQEEEKKEEEELSMGRLVARRLATEEEASSLKVGSDADLSIIQLQFILKQEQMKKKYDEQEAAAEARRQEQIRYEEEQEALRIANLPKYVHSWVLVREGLRGLDQTIFVEATTGRVFPVSEVVKATGFDVEDLEKKKAALLKDLEREKLFRNPTDEIEERLSFVEKDLNLAYSSLSSMYVGVEGVYNHTNFWASLTTEMKDKAMFDVNDSGRWIGMMVEKRKKKTIVDEEEEDLKPVEKAEGEEAEEGTDEEKKEGEEEKKAEPDPMDMGDEEDEEAKEESEDDEIQDEILAAPPTWVKALSLDRSEYEERFPNRAKGTYFAGAKEEHFTPFSNAEGLVQRVFLHDPSLTQDELDEQPNVEENAYEIRETYKNRNDHMILRRVLWNEKREIREFSPGQPDHVVRYIADENVKVLEFRENGRRDGLIKREEIRGKKVIETFEGRQDWLVRRSHTLIPQTQSSFPNFQSKTTTGVLQGISSLRISETFKLDPKVPANKRNTLVQKRVFWYDHDELKAKVVMQKSPNFLTADTRMYRPDGSAFFCEVKKANPLEKEPSRVVLQLEWTQLNKMFPPLAQSVQNGDIDAQTLVHKIDERQQTVDLTHSIFDTLCYELKETSQIVSSDKGKEGDGTDKFDYLAPFLKGYSTDYPLPANQARAVVESFKRHFQGRMNERVKTMERRRLKHEAETVEQQEYIDKLGDHADRELLEASVQKYDEIVFQLNVVKLRLSKFQQDFDLRLREMEDKLRSDPRLSNLYRN</sequence>
<proteinExistence type="inferred from homology"/>
<keyword evidence="8" id="KW-0206">Cytoskeleton</keyword>
<name>A0ABQ9YMG4_9EUKA</name>
<evidence type="ECO:0000256" key="11">
    <source>
        <dbReference type="SAM" id="MobiDB-lite"/>
    </source>
</evidence>
<dbReference type="InterPro" id="IPR033551">
    <property type="entry name" value="DRC7/lobo"/>
</dbReference>
<evidence type="ECO:0000259" key="12">
    <source>
        <dbReference type="Pfam" id="PF24667"/>
    </source>
</evidence>
<keyword evidence="5" id="KW-0282">Flagellum</keyword>
<comment type="subcellular location">
    <subcellularLocation>
        <location evidence="1">Cell projection</location>
        <location evidence="1">Cilium</location>
        <location evidence="1">Flagellum</location>
    </subcellularLocation>
    <subcellularLocation>
        <location evidence="2">Cytoplasm</location>
        <location evidence="2">Cytoskeleton</location>
        <location evidence="2">Cilium axoneme</location>
    </subcellularLocation>
</comment>
<feature type="compositionally biased region" description="Acidic residues" evidence="11">
    <location>
        <begin position="334"/>
        <end position="348"/>
    </location>
</feature>
<feature type="compositionally biased region" description="Polar residues" evidence="11">
    <location>
        <begin position="210"/>
        <end position="220"/>
    </location>
</feature>
<organism evidence="14 15">
    <name type="scientific">Blattamonas nauphoetae</name>
    <dbReference type="NCBI Taxonomy" id="2049346"/>
    <lineage>
        <taxon>Eukaryota</taxon>
        <taxon>Metamonada</taxon>
        <taxon>Preaxostyla</taxon>
        <taxon>Oxymonadida</taxon>
        <taxon>Blattamonas</taxon>
    </lineage>
</organism>
<comment type="similarity">
    <text evidence="3">Belongs to the DRC7 family.</text>
</comment>
<evidence type="ECO:0000259" key="13">
    <source>
        <dbReference type="Pfam" id="PF24671"/>
    </source>
</evidence>
<feature type="region of interest" description="Disordered" evidence="11">
    <location>
        <begin position="206"/>
        <end position="250"/>
    </location>
</feature>
<comment type="caution">
    <text evidence="14">The sequence shown here is derived from an EMBL/GenBank/DDBJ whole genome shotgun (WGS) entry which is preliminary data.</text>
</comment>
<evidence type="ECO:0000256" key="10">
    <source>
        <dbReference type="SAM" id="Coils"/>
    </source>
</evidence>
<feature type="compositionally biased region" description="Basic and acidic residues" evidence="11">
    <location>
        <begin position="289"/>
        <end position="323"/>
    </location>
</feature>
<evidence type="ECO:0000313" key="15">
    <source>
        <dbReference type="Proteomes" id="UP001281761"/>
    </source>
</evidence>
<evidence type="ECO:0000256" key="5">
    <source>
        <dbReference type="ARBA" id="ARBA00022846"/>
    </source>
</evidence>
<dbReference type="InterPro" id="IPR056291">
    <property type="entry name" value="MORN_DRC7"/>
</dbReference>
<dbReference type="Gene3D" id="3.10.620.30">
    <property type="match status" value="1"/>
</dbReference>
<evidence type="ECO:0000256" key="7">
    <source>
        <dbReference type="ARBA" id="ARBA00023069"/>
    </source>
</evidence>
<feature type="domain" description="Dynein regulatory complex subunit 7 C-terminal" evidence="13">
    <location>
        <begin position="985"/>
        <end position="1091"/>
    </location>
</feature>
<gene>
    <name evidence="14" type="ORF">BLNAU_243</name>
</gene>
<evidence type="ECO:0000256" key="3">
    <source>
        <dbReference type="ARBA" id="ARBA00010738"/>
    </source>
</evidence>
<accession>A0ABQ9YMG4</accession>
<dbReference type="EMBL" id="JARBJD010000001">
    <property type="protein sequence ID" value="KAK2964942.1"/>
    <property type="molecule type" value="Genomic_DNA"/>
</dbReference>
<reference evidence="14 15" key="1">
    <citation type="journal article" date="2022" name="bioRxiv">
        <title>Genomics of Preaxostyla Flagellates Illuminates Evolutionary Transitions and the Path Towards Mitochondrial Loss.</title>
        <authorList>
            <person name="Novak L.V.F."/>
            <person name="Treitli S.C."/>
            <person name="Pyrih J."/>
            <person name="Halakuc P."/>
            <person name="Pipaliya S.V."/>
            <person name="Vacek V."/>
            <person name="Brzon O."/>
            <person name="Soukal P."/>
            <person name="Eme L."/>
            <person name="Dacks J.B."/>
            <person name="Karnkowska A."/>
            <person name="Elias M."/>
            <person name="Hampl V."/>
        </authorList>
    </citation>
    <scope>NUCLEOTIDE SEQUENCE [LARGE SCALE GENOMIC DNA]</scope>
    <source>
        <strain evidence="14">NAU3</strain>
        <tissue evidence="14">Gut</tissue>
    </source>
</reference>
<dbReference type="PANTHER" id="PTHR35249">
    <property type="entry name" value="DYNEIN REGULATORY COMPLEX SUBUNIT 7"/>
    <property type="match status" value="1"/>
</dbReference>
<feature type="region of interest" description="Disordered" evidence="11">
    <location>
        <begin position="265"/>
        <end position="349"/>
    </location>
</feature>
<feature type="compositionally biased region" description="Acidic residues" evidence="11">
    <location>
        <begin position="601"/>
        <end position="624"/>
    </location>
</feature>
<dbReference type="InterPro" id="IPR056292">
    <property type="entry name" value="DRC7_C"/>
</dbReference>
<keyword evidence="7" id="KW-0969">Cilium</keyword>
<feature type="domain" description="Dynein regulatory complex subunit 7 MORN" evidence="12">
    <location>
        <begin position="649"/>
        <end position="852"/>
    </location>
</feature>
<keyword evidence="15" id="KW-1185">Reference proteome</keyword>
<feature type="coiled-coil region" evidence="10">
    <location>
        <begin position="386"/>
        <end position="413"/>
    </location>
</feature>
<feature type="compositionally biased region" description="Basic and acidic residues" evidence="11">
    <location>
        <begin position="228"/>
        <end position="244"/>
    </location>
</feature>
<keyword evidence="9" id="KW-0966">Cell projection</keyword>
<evidence type="ECO:0000256" key="8">
    <source>
        <dbReference type="ARBA" id="ARBA00023212"/>
    </source>
</evidence>
<evidence type="ECO:0000256" key="9">
    <source>
        <dbReference type="ARBA" id="ARBA00023273"/>
    </source>
</evidence>
<dbReference type="Proteomes" id="UP001281761">
    <property type="component" value="Unassembled WGS sequence"/>
</dbReference>
<evidence type="ECO:0000256" key="6">
    <source>
        <dbReference type="ARBA" id="ARBA00023054"/>
    </source>
</evidence>
<keyword evidence="4" id="KW-0963">Cytoplasm</keyword>
<dbReference type="Pfam" id="PF24667">
    <property type="entry name" value="MORN_DRC7"/>
    <property type="match status" value="1"/>
</dbReference>
<evidence type="ECO:0000256" key="2">
    <source>
        <dbReference type="ARBA" id="ARBA00004430"/>
    </source>
</evidence>
<keyword evidence="6 10" id="KW-0175">Coiled coil</keyword>